<evidence type="ECO:0000256" key="1">
    <source>
        <dbReference type="SAM" id="MobiDB-lite"/>
    </source>
</evidence>
<accession>A0A7J0ESV2</accession>
<dbReference type="InterPro" id="IPR007541">
    <property type="entry name" value="Uncharacterised_BSP"/>
</dbReference>
<keyword evidence="3" id="KW-1185">Reference proteome</keyword>
<comment type="caution">
    <text evidence="2">The sequence shown here is derived from an EMBL/GenBank/DDBJ whole genome shotgun (WGS) entry which is preliminary data.</text>
</comment>
<dbReference type="AlphaFoldDB" id="A0A7J0ESV2"/>
<dbReference type="OrthoDB" id="891726at2759"/>
<protein>
    <submittedName>
        <fullName evidence="2">Plant basic secretory protein (BSP) family protein</fullName>
    </submittedName>
</protein>
<proteinExistence type="predicted"/>
<feature type="compositionally biased region" description="Polar residues" evidence="1">
    <location>
        <begin position="14"/>
        <end position="37"/>
    </location>
</feature>
<evidence type="ECO:0000313" key="3">
    <source>
        <dbReference type="Proteomes" id="UP000585474"/>
    </source>
</evidence>
<dbReference type="PANTHER" id="PTHR33321:SF12">
    <property type="entry name" value="PLANT BASIC SECRETORY PROTEIN (BSP) FAMILY PROTEIN"/>
    <property type="match status" value="1"/>
</dbReference>
<dbReference type="EMBL" id="BJWL01000006">
    <property type="protein sequence ID" value="GFY89555.1"/>
    <property type="molecule type" value="Genomic_DNA"/>
</dbReference>
<gene>
    <name evidence="2" type="ORF">Acr_06g0014950</name>
</gene>
<evidence type="ECO:0000313" key="2">
    <source>
        <dbReference type="EMBL" id="GFY89555.1"/>
    </source>
</evidence>
<name>A0A7J0ESV2_9ERIC</name>
<organism evidence="2 3">
    <name type="scientific">Actinidia rufa</name>
    <dbReference type="NCBI Taxonomy" id="165716"/>
    <lineage>
        <taxon>Eukaryota</taxon>
        <taxon>Viridiplantae</taxon>
        <taxon>Streptophyta</taxon>
        <taxon>Embryophyta</taxon>
        <taxon>Tracheophyta</taxon>
        <taxon>Spermatophyta</taxon>
        <taxon>Magnoliopsida</taxon>
        <taxon>eudicotyledons</taxon>
        <taxon>Gunneridae</taxon>
        <taxon>Pentapetalae</taxon>
        <taxon>asterids</taxon>
        <taxon>Ericales</taxon>
        <taxon>Actinidiaceae</taxon>
        <taxon>Actinidia</taxon>
    </lineage>
</organism>
<reference evidence="2 3" key="1">
    <citation type="submission" date="2019-07" db="EMBL/GenBank/DDBJ databases">
        <title>De Novo Assembly of kiwifruit Actinidia rufa.</title>
        <authorList>
            <person name="Sugita-Konishi S."/>
            <person name="Sato K."/>
            <person name="Mori E."/>
            <person name="Abe Y."/>
            <person name="Kisaki G."/>
            <person name="Hamano K."/>
            <person name="Suezawa K."/>
            <person name="Otani M."/>
            <person name="Fukuda T."/>
            <person name="Manabe T."/>
            <person name="Gomi K."/>
            <person name="Tabuchi M."/>
            <person name="Akimitsu K."/>
            <person name="Kataoka I."/>
        </authorList>
    </citation>
    <scope>NUCLEOTIDE SEQUENCE [LARGE SCALE GENOMIC DNA]</scope>
    <source>
        <strain evidence="3">cv. Fuchu</strain>
    </source>
</reference>
<dbReference type="Proteomes" id="UP000585474">
    <property type="component" value="Unassembled WGS sequence"/>
</dbReference>
<feature type="region of interest" description="Disordered" evidence="1">
    <location>
        <begin position="14"/>
        <end position="56"/>
    </location>
</feature>
<dbReference type="Pfam" id="PF04450">
    <property type="entry name" value="BSP"/>
    <property type="match status" value="1"/>
</dbReference>
<dbReference type="PANTHER" id="PTHR33321">
    <property type="match status" value="1"/>
</dbReference>
<sequence>MALQGSHAVEYNVTNNAATNPEDSGSQMKLDSNTISKYSYPPRTSYGRSSRRAPRQIKKNVSRVSLFIDTMDGVTYADNGETHISADYIQDPTPEGLIEGIADFVRLKAGYVPSHWVQPGQGDQLDQGYDKARFLDYCESLRSGFVAELNKKTRCSYNSDNYFVELLDKTVDPIWSDYKAKYQTN</sequence>